<evidence type="ECO:0000256" key="1">
    <source>
        <dbReference type="SAM" id="MobiDB-lite"/>
    </source>
</evidence>
<feature type="transmembrane region" description="Helical" evidence="2">
    <location>
        <begin position="61"/>
        <end position="81"/>
    </location>
</feature>
<dbReference type="EMBL" id="SISP01000025">
    <property type="protein sequence ID" value="TBM40559.1"/>
    <property type="molecule type" value="Genomic_DNA"/>
</dbReference>
<dbReference type="Proteomes" id="UP000294145">
    <property type="component" value="Unassembled WGS sequence"/>
</dbReference>
<dbReference type="RefSeq" id="WP_154813840.1">
    <property type="nucleotide sequence ID" value="NZ_SISP01000025.1"/>
</dbReference>
<feature type="region of interest" description="Disordered" evidence="1">
    <location>
        <begin position="1397"/>
        <end position="1498"/>
    </location>
</feature>
<evidence type="ECO:0000313" key="4">
    <source>
        <dbReference type="EMBL" id="TBM40559.1"/>
    </source>
</evidence>
<feature type="transmembrane region" description="Helical" evidence="2">
    <location>
        <begin position="29"/>
        <end position="49"/>
    </location>
</feature>
<feature type="transmembrane region" description="Helical" evidence="2">
    <location>
        <begin position="449"/>
        <end position="470"/>
    </location>
</feature>
<organism evidence="4 5">
    <name type="scientific">Vibrio cholerae</name>
    <dbReference type="NCBI Taxonomy" id="666"/>
    <lineage>
        <taxon>Bacteria</taxon>
        <taxon>Pseudomonadati</taxon>
        <taxon>Pseudomonadota</taxon>
        <taxon>Gammaproteobacteria</taxon>
        <taxon>Vibrionales</taxon>
        <taxon>Vibrionaceae</taxon>
        <taxon>Vibrio</taxon>
    </lineage>
</organism>
<keyword evidence="2" id="KW-0472">Membrane</keyword>
<feature type="compositionally biased region" description="Polar residues" evidence="1">
    <location>
        <begin position="700"/>
        <end position="715"/>
    </location>
</feature>
<comment type="caution">
    <text evidence="4">The sequence shown here is derived from an EMBL/GenBank/DDBJ whole genome shotgun (WGS) entry which is preliminary data.</text>
</comment>
<feature type="domain" description="TraG N-terminal Proteobacteria" evidence="3">
    <location>
        <begin position="6"/>
        <end position="487"/>
    </location>
</feature>
<feature type="compositionally biased region" description="Polar residues" evidence="1">
    <location>
        <begin position="1399"/>
        <end position="1415"/>
    </location>
</feature>
<feature type="compositionally biased region" description="Polar residues" evidence="1">
    <location>
        <begin position="1424"/>
        <end position="1437"/>
    </location>
</feature>
<feature type="region of interest" description="Disordered" evidence="1">
    <location>
        <begin position="700"/>
        <end position="726"/>
    </location>
</feature>
<feature type="transmembrane region" description="Helical" evidence="2">
    <location>
        <begin position="396"/>
        <end position="417"/>
    </location>
</feature>
<gene>
    <name evidence="4" type="ORF">EYB64_14090</name>
</gene>
<name>A0A7Z7VMM9_VIBCL</name>
<reference evidence="4 5" key="1">
    <citation type="submission" date="2019-02" db="EMBL/GenBank/DDBJ databases">
        <title>Genomic plasticity associated with the antimicrobial resistance in Vibrio cholerae.</title>
        <authorList>
            <person name="Verma J."/>
            <person name="Bag S."/>
            <person name="Saha B."/>
            <person name="Kumar P."/>
            <person name="Ghosh T.S."/>
            <person name="Dayal M."/>
            <person name="Senapati T."/>
            <person name="Mehra S."/>
            <person name="Dey P."/>
            <person name="Desigamani A."/>
            <person name="Kumar D."/>
            <person name="Rana P."/>
            <person name="Kumar B."/>
            <person name="Maiti T.K."/>
            <person name="Sharma N.C."/>
            <person name="Bhadra R.K."/>
            <person name="Mutreja A."/>
            <person name="Nair G.B."/>
            <person name="Ramamurthy T."/>
            <person name="Das B."/>
        </authorList>
    </citation>
    <scope>NUCLEOTIDE SEQUENCE [LARGE SCALE GENOMIC DNA]</scope>
    <source>
        <strain evidence="4 5">IDH06781</strain>
    </source>
</reference>
<protein>
    <recommendedName>
        <fullName evidence="3">TraG N-terminal Proteobacteria domain-containing protein</fullName>
    </recommendedName>
</protein>
<feature type="region of interest" description="Disordered" evidence="1">
    <location>
        <begin position="929"/>
        <end position="956"/>
    </location>
</feature>
<evidence type="ECO:0000256" key="2">
    <source>
        <dbReference type="SAM" id="Phobius"/>
    </source>
</evidence>
<keyword evidence="2" id="KW-0812">Transmembrane</keyword>
<sequence>MSGFVIYSMGDPSFMRLALLGLSHAFEQGAISIAKIGLMLGLLAVFWNGIWNPGKIEFKQFFIGFFLVLILFGKSVPVTLIHADGGADAMPDIPVGIALGGTLATTFGYTMANSLREFYHTTYVPGSAATGSYRAMIGIDGDDPSSVPVAGNGLEPLRELMKMRFTGDIDEFKAGQAYAATAAITSGASATDLASSVDSYIKNCVLKDLYLKNGAQEINENAMSTLPYSWDAMKVTYNGWTTEVNVDAGQGWKVMGCSDAYVKIGNAIGTEWKYVAEHGGSIGGNADEIQLKEGQSMLTDTSYDAWKIKVNQILQYHWKKAKAGSPWASEAELMASQAEFQAIDQRRVSTAVQYSLWSEMAIPLITYIEAFVFLIGPIMPFVVAFGEKGMGMVIKYFFLLIWVNTWPILQVGVNMYLQNAMNNASFNSTSYDAFSWAGYNTSFTELESFIAMGATLQTMVPALSLMLLYGSVHTAINLSNSASKGGGSEGAVATPKATGSADGGKLSVGQNSKVYDASAGGSVDSYTGSNSAPIGMAQNNTKTDLNNTTSAALTNATETAKQESSKLNNAHQEMFNNMTVGGENATAAQTEAATKNEGIARANAYAKTLMDTGQFTAQDAKTLGLALSGGMGVKAQAEAAAALGFGKDGAVSAKFGAAVKGEMGVDAKSKLDAAISNVASKTTQSGDNWNFSNTESGSAMLSKAESLSTSRSSGENAGFGESGSRAVEASTAWTNAQKQVEQESKVQAAIAGMSSGISYNLAGVTSTAANNKNDEKFADGSLLAGVAQKTALGSMNAEQRQKFDDFKKQGGYEAGLNGDMKALKDFAGTKDGESLKGMAGQFKTTDQYAAEYDQAIKQDTGNDKSLQARMAATGRYADKAFKDIMLNSGSQRYQAGANYLDTLNDNIGGGMKQWSAAANDIRNIGAAAEAPLKNGPPPTAEQDGGPTKKSVEATNERGKAAAVAAVAAQQAAIATTNPSQTHQENKVEIADKVKADPTKEAKADEVLKNADKQTGAAQKDVPGIVQPLTDGIVPTAKALEPLAQSAADTGKWLNNTINGTKQEQATERLAASEGVSKDIAAKITGQDSNTQHSDLVQAVSNGLRLDATQQERNEALGTLAAAKGAESEIARLRATGDKEDAALADTMQRNVNSVNTALDRVSGIDKDVLSGLAEKVNSGELSMSQANAGLQMAMNDKYDPVKAAETSFNTNTGGMQGNNMYGHKVQEAAFNRLENDIAGGKAIMSEMESKGQVATVDYQLLSSRVEQAEQFMESKKDEHTASVATSAFKDGIKGSDGFNELSKVGNQVISDALKGNDVTALNKANIDTAMSGSESKGFSLFSAGETKSVEQMKQYEEMRGGLVNAAEALKATPGMEAAGARLDSAIQKLDAQTGFDARNATQGQATDTKPSSNGDNAPAGNGNQGTTTPANDGNVAQGQGGDTKPSSSGDNAPAGNGNQGTTTPANGGNVAQGQVGNSSVPIDSKTVAGTNGAPDRIDVTPGGFKDMMQAENGSKLEIGGEEFTKVSSGTNFGMESVKLENTQTGESHYLYNSESKGSNLSIEK</sequence>
<evidence type="ECO:0000259" key="3">
    <source>
        <dbReference type="Pfam" id="PF07916"/>
    </source>
</evidence>
<feature type="transmembrane region" description="Helical" evidence="2">
    <location>
        <begin position="93"/>
        <end position="112"/>
    </location>
</feature>
<accession>A0A7Z7VMM9</accession>
<feature type="compositionally biased region" description="Low complexity" evidence="1">
    <location>
        <begin position="1465"/>
        <end position="1477"/>
    </location>
</feature>
<dbReference type="Pfam" id="PF07916">
    <property type="entry name" value="TraG_N"/>
    <property type="match status" value="1"/>
</dbReference>
<feature type="transmembrane region" description="Helical" evidence="2">
    <location>
        <begin position="364"/>
        <end position="384"/>
    </location>
</feature>
<proteinExistence type="predicted"/>
<keyword evidence="2" id="KW-1133">Transmembrane helix</keyword>
<feature type="region of interest" description="Disordered" evidence="1">
    <location>
        <begin position="482"/>
        <end position="505"/>
    </location>
</feature>
<dbReference type="InterPro" id="IPR012931">
    <property type="entry name" value="TraG_N_Proteobacteria"/>
</dbReference>
<evidence type="ECO:0000313" key="5">
    <source>
        <dbReference type="Proteomes" id="UP000294145"/>
    </source>
</evidence>